<protein>
    <submittedName>
        <fullName evidence="1">Uncharacterized protein</fullName>
    </submittedName>
</protein>
<dbReference type="EMBL" id="GBXM01053385">
    <property type="protein sequence ID" value="JAH55192.1"/>
    <property type="molecule type" value="Transcribed_RNA"/>
</dbReference>
<accession>A0A0E9TNZ2</accession>
<dbReference type="EMBL" id="GBXM01047987">
    <property type="protein sequence ID" value="JAH60590.1"/>
    <property type="molecule type" value="Transcribed_RNA"/>
</dbReference>
<proteinExistence type="predicted"/>
<evidence type="ECO:0000313" key="1">
    <source>
        <dbReference type="EMBL" id="JAH55192.1"/>
    </source>
</evidence>
<organism evidence="1">
    <name type="scientific">Anguilla anguilla</name>
    <name type="common">European freshwater eel</name>
    <name type="synonym">Muraena anguilla</name>
    <dbReference type="NCBI Taxonomy" id="7936"/>
    <lineage>
        <taxon>Eukaryota</taxon>
        <taxon>Metazoa</taxon>
        <taxon>Chordata</taxon>
        <taxon>Craniata</taxon>
        <taxon>Vertebrata</taxon>
        <taxon>Euteleostomi</taxon>
        <taxon>Actinopterygii</taxon>
        <taxon>Neopterygii</taxon>
        <taxon>Teleostei</taxon>
        <taxon>Anguilliformes</taxon>
        <taxon>Anguillidae</taxon>
        <taxon>Anguilla</taxon>
    </lineage>
</organism>
<sequence length="14" mass="1712">MKLNFMLSDDIAKW</sequence>
<reference evidence="1" key="2">
    <citation type="journal article" date="2015" name="Fish Shellfish Immunol.">
        <title>Early steps in the European eel (Anguilla anguilla)-Vibrio vulnificus interaction in the gills: Role of the RtxA13 toxin.</title>
        <authorList>
            <person name="Callol A."/>
            <person name="Pajuelo D."/>
            <person name="Ebbesson L."/>
            <person name="Teles M."/>
            <person name="MacKenzie S."/>
            <person name="Amaro C."/>
        </authorList>
    </citation>
    <scope>NUCLEOTIDE SEQUENCE</scope>
</reference>
<name>A0A0E9TNZ2_ANGAN</name>
<reference evidence="1" key="1">
    <citation type="submission" date="2014-11" db="EMBL/GenBank/DDBJ databases">
        <authorList>
            <person name="Amaro Gonzalez C."/>
        </authorList>
    </citation>
    <scope>NUCLEOTIDE SEQUENCE</scope>
</reference>